<evidence type="ECO:0000313" key="1">
    <source>
        <dbReference type="EMBL" id="MBF4178551.1"/>
    </source>
</evidence>
<accession>A0ABD4K9Q5</accession>
<sequence>MKYVIYADEAWTQSQPLYRYHCFFGGMLSSTEEFNRFEAEVVLLKKAHNYKKEIKWSNISRQHIEFYENLLILIEGFICTSENTKYRQMFMDRSYRYIGESASELDSQFKIYYQFLKHCFGFGYINERKTFIFKLDTHSSHAHKLKLKTFIEGLEIQNADIRVEFINSKKSVPLQVCDLLMGAAGYYGNKADWDLLPGKRRRTPNQIMKSGFGKKIYDMLRRIDSQFRGSKAFNWFESTGVDGDISNRYHHKMRIWKFIPNNSLYDASWQDDAFGSNKVRKKVL</sequence>
<dbReference type="AlphaFoldDB" id="A0ABD4K9Q5"/>
<reference evidence="1 2" key="1">
    <citation type="submission" date="2020-11" db="EMBL/GenBank/DDBJ databases">
        <title>Identification of Lelliottia nimipressuralis from Wound Infection by Whole Genome-Based Bacterial Identification.</title>
        <authorList>
            <person name="Navarathna D.H."/>
            <person name="Choi H."/>
            <person name="Jinadatha C."/>
            <person name="Chatterjee P."/>
            <person name="Hwang M."/>
        </authorList>
    </citation>
    <scope>NUCLEOTIDE SEQUENCE [LARGE SCALE GENOMIC DNA]</scope>
    <source>
        <strain evidence="1 2">DN2020</strain>
    </source>
</reference>
<dbReference type="EMBL" id="JADIXP010000006">
    <property type="protein sequence ID" value="MBF4178551.1"/>
    <property type="molecule type" value="Genomic_DNA"/>
</dbReference>
<name>A0ABD4K9Q5_9ENTR</name>
<proteinExistence type="predicted"/>
<dbReference type="Proteomes" id="UP000628560">
    <property type="component" value="Unassembled WGS sequence"/>
</dbReference>
<gene>
    <name evidence="1" type="ORF">ISP11_11810</name>
</gene>
<organism evidence="1 2">
    <name type="scientific">Lelliottia nimipressuralis</name>
    <dbReference type="NCBI Taxonomy" id="69220"/>
    <lineage>
        <taxon>Bacteria</taxon>
        <taxon>Pseudomonadati</taxon>
        <taxon>Pseudomonadota</taxon>
        <taxon>Gammaproteobacteria</taxon>
        <taxon>Enterobacterales</taxon>
        <taxon>Enterobacteriaceae</taxon>
        <taxon>Lelliottia</taxon>
    </lineage>
</organism>
<evidence type="ECO:0000313" key="2">
    <source>
        <dbReference type="Proteomes" id="UP000628560"/>
    </source>
</evidence>
<protein>
    <submittedName>
        <fullName evidence="1">DUF3800 domain-containing protein</fullName>
    </submittedName>
</protein>
<dbReference type="Pfam" id="PF12686">
    <property type="entry name" value="DUF3800"/>
    <property type="match status" value="1"/>
</dbReference>
<dbReference type="RefSeq" id="WP_194513161.1">
    <property type="nucleotide sequence ID" value="NZ_JADIXP010000006.1"/>
</dbReference>
<dbReference type="InterPro" id="IPR024524">
    <property type="entry name" value="DUF3800"/>
</dbReference>
<comment type="caution">
    <text evidence="1">The sequence shown here is derived from an EMBL/GenBank/DDBJ whole genome shotgun (WGS) entry which is preliminary data.</text>
</comment>